<organism evidence="2 3">
    <name type="scientific">Phenylobacterium terrae</name>
    <dbReference type="NCBI Taxonomy" id="2665495"/>
    <lineage>
        <taxon>Bacteria</taxon>
        <taxon>Pseudomonadati</taxon>
        <taxon>Pseudomonadota</taxon>
        <taxon>Alphaproteobacteria</taxon>
        <taxon>Caulobacterales</taxon>
        <taxon>Caulobacteraceae</taxon>
        <taxon>Phenylobacterium</taxon>
    </lineage>
</organism>
<sequence length="591" mass="62690">MSAQALAHAQAAFRAGDFTTAARLADELVARQPALMPALQLAALAHMRLGRPDLARERLEAALKAAPGDPNLVNSYGNVLDALGETGAALAAFRRALQIAPSLVDAHLNLGRVALKAGETDAAVAAYRRACELAPDRPGAWHGLGLAHAEAADPDAAAQALDRSLSVRPTLGALHARARLEHDRGRDSLPFWDRALAAAPGQPDLLVGRAAALRRAGDEPAAIAALEALVQAQPDALSAHAALAKMRFEAGQADGFDAGYAEALARSANPAALWAAWFSSLLQAGRPDQVLARLDAARPALGDSAGRYEAAAAVDAGQLERAEAALGGLDLSRDPELQLVNLRFLLKAGRPDAAARFGEPLALEAGRRNVWPYLGLAWRLTGDARWEWLEGDPRLIGADDLPLSAAELAETAEALRGLHRSRTHPLDQTLRGGSQTEGDLFALDHPAIGRLKAALSEAVRRFVDQLPPPDPRHPLLGPPRERFRFTGAWSVRLTGQGFHINHVHEKGWISSAFYVVLPPGVGEGAEDRAGWLAFGQPPAELGLSLEPVRLIAPKPGRLALFSSLMWHGTLPFDEGERLTVAFDVASLGGAR</sequence>
<dbReference type="Pfam" id="PF13759">
    <property type="entry name" value="2OG-FeII_Oxy_5"/>
    <property type="match status" value="1"/>
</dbReference>
<evidence type="ECO:0000313" key="2">
    <source>
        <dbReference type="EMBL" id="MFD1782105.1"/>
    </source>
</evidence>
<dbReference type="Proteomes" id="UP001597237">
    <property type="component" value="Unassembled WGS sequence"/>
</dbReference>
<comment type="caution">
    <text evidence="2">The sequence shown here is derived from an EMBL/GenBank/DDBJ whole genome shotgun (WGS) entry which is preliminary data.</text>
</comment>
<accession>A0ABW4N0A0</accession>
<dbReference type="PROSITE" id="PS50005">
    <property type="entry name" value="TPR"/>
    <property type="match status" value="3"/>
</dbReference>
<evidence type="ECO:0000313" key="3">
    <source>
        <dbReference type="Proteomes" id="UP001597237"/>
    </source>
</evidence>
<dbReference type="RefSeq" id="WP_377281067.1">
    <property type="nucleotide sequence ID" value="NZ_JBHRSI010000003.1"/>
</dbReference>
<dbReference type="SUPFAM" id="SSF48452">
    <property type="entry name" value="TPR-like"/>
    <property type="match status" value="2"/>
</dbReference>
<evidence type="ECO:0000256" key="1">
    <source>
        <dbReference type="PROSITE-ProRule" id="PRU00339"/>
    </source>
</evidence>
<keyword evidence="3" id="KW-1185">Reference proteome</keyword>
<protein>
    <submittedName>
        <fullName evidence="2">2OG-Fe(II) oxygenase family protein</fullName>
    </submittedName>
</protein>
<dbReference type="Gene3D" id="1.25.40.10">
    <property type="entry name" value="Tetratricopeptide repeat domain"/>
    <property type="match status" value="2"/>
</dbReference>
<proteinExistence type="predicted"/>
<dbReference type="SMART" id="SM00028">
    <property type="entry name" value="TPR"/>
    <property type="match status" value="5"/>
</dbReference>
<dbReference type="PANTHER" id="PTHR44998">
    <property type="match status" value="1"/>
</dbReference>
<dbReference type="Gene3D" id="2.60.120.620">
    <property type="entry name" value="q2cbj1_9rhob like domain"/>
    <property type="match status" value="1"/>
</dbReference>
<reference evidence="3" key="1">
    <citation type="journal article" date="2019" name="Int. J. Syst. Evol. Microbiol.">
        <title>The Global Catalogue of Microorganisms (GCM) 10K type strain sequencing project: providing services to taxonomists for standard genome sequencing and annotation.</title>
        <authorList>
            <consortium name="The Broad Institute Genomics Platform"/>
            <consortium name="The Broad Institute Genome Sequencing Center for Infectious Disease"/>
            <person name="Wu L."/>
            <person name="Ma J."/>
        </authorList>
    </citation>
    <scope>NUCLEOTIDE SEQUENCE [LARGE SCALE GENOMIC DNA]</scope>
    <source>
        <strain evidence="3">DFY28</strain>
    </source>
</reference>
<dbReference type="EMBL" id="JBHUEY010000001">
    <property type="protein sequence ID" value="MFD1782105.1"/>
    <property type="molecule type" value="Genomic_DNA"/>
</dbReference>
<feature type="repeat" description="TPR" evidence="1">
    <location>
        <begin position="70"/>
        <end position="103"/>
    </location>
</feature>
<dbReference type="InterPro" id="IPR019734">
    <property type="entry name" value="TPR_rpt"/>
</dbReference>
<feature type="repeat" description="TPR" evidence="1">
    <location>
        <begin position="138"/>
        <end position="171"/>
    </location>
</feature>
<feature type="repeat" description="TPR" evidence="1">
    <location>
        <begin position="104"/>
        <end position="137"/>
    </location>
</feature>
<name>A0ABW4N0A0_9CAUL</name>
<dbReference type="PANTHER" id="PTHR44998:SF1">
    <property type="entry name" value="UDP-N-ACETYLGLUCOSAMINE--PEPTIDE N-ACETYLGLUCOSAMINYLTRANSFERASE 110 KDA SUBUNIT"/>
    <property type="match status" value="1"/>
</dbReference>
<keyword evidence="1" id="KW-0802">TPR repeat</keyword>
<gene>
    <name evidence="2" type="ORF">ACFSC0_01770</name>
</gene>
<dbReference type="InterPro" id="IPR012668">
    <property type="entry name" value="CHP02466"/>
</dbReference>
<dbReference type="InterPro" id="IPR011990">
    <property type="entry name" value="TPR-like_helical_dom_sf"/>
</dbReference>
<dbReference type="Pfam" id="PF13432">
    <property type="entry name" value="TPR_16"/>
    <property type="match status" value="3"/>
</dbReference>